<protein>
    <submittedName>
        <fullName evidence="5">FadR/GntR family transcriptional regulator</fullName>
    </submittedName>
</protein>
<name>A0ABW1WGZ2_9BACL</name>
<dbReference type="Pfam" id="PF07729">
    <property type="entry name" value="FCD"/>
    <property type="match status" value="1"/>
</dbReference>
<reference evidence="6" key="1">
    <citation type="journal article" date="2019" name="Int. J. Syst. Evol. Microbiol.">
        <title>The Global Catalogue of Microorganisms (GCM) 10K type strain sequencing project: providing services to taxonomists for standard genome sequencing and annotation.</title>
        <authorList>
            <consortium name="The Broad Institute Genomics Platform"/>
            <consortium name="The Broad Institute Genome Sequencing Center for Infectious Disease"/>
            <person name="Wu L."/>
            <person name="Ma J."/>
        </authorList>
    </citation>
    <scope>NUCLEOTIDE SEQUENCE [LARGE SCALE GENOMIC DNA]</scope>
    <source>
        <strain evidence="6">CCUG 42001</strain>
    </source>
</reference>
<dbReference type="Proteomes" id="UP001596267">
    <property type="component" value="Unassembled WGS sequence"/>
</dbReference>
<dbReference type="InterPro" id="IPR036388">
    <property type="entry name" value="WH-like_DNA-bd_sf"/>
</dbReference>
<dbReference type="SMART" id="SM00345">
    <property type="entry name" value="HTH_GNTR"/>
    <property type="match status" value="1"/>
</dbReference>
<evidence type="ECO:0000313" key="5">
    <source>
        <dbReference type="EMBL" id="MFC6386464.1"/>
    </source>
</evidence>
<organism evidence="5 6">
    <name type="scientific">Sporolactobacillus kofuensis</name>
    <dbReference type="NCBI Taxonomy" id="269672"/>
    <lineage>
        <taxon>Bacteria</taxon>
        <taxon>Bacillati</taxon>
        <taxon>Bacillota</taxon>
        <taxon>Bacilli</taxon>
        <taxon>Bacillales</taxon>
        <taxon>Sporolactobacillaceae</taxon>
        <taxon>Sporolactobacillus</taxon>
    </lineage>
</organism>
<dbReference type="InterPro" id="IPR036390">
    <property type="entry name" value="WH_DNA-bd_sf"/>
</dbReference>
<proteinExistence type="predicted"/>
<dbReference type="Pfam" id="PF00392">
    <property type="entry name" value="GntR"/>
    <property type="match status" value="1"/>
</dbReference>
<dbReference type="InterPro" id="IPR008920">
    <property type="entry name" value="TF_FadR/GntR_C"/>
</dbReference>
<dbReference type="CDD" id="cd07377">
    <property type="entry name" value="WHTH_GntR"/>
    <property type="match status" value="1"/>
</dbReference>
<dbReference type="PROSITE" id="PS50949">
    <property type="entry name" value="HTH_GNTR"/>
    <property type="match status" value="1"/>
</dbReference>
<dbReference type="InterPro" id="IPR000524">
    <property type="entry name" value="Tscrpt_reg_HTH_GntR"/>
</dbReference>
<dbReference type="InterPro" id="IPR011711">
    <property type="entry name" value="GntR_C"/>
</dbReference>
<evidence type="ECO:0000313" key="6">
    <source>
        <dbReference type="Proteomes" id="UP001596267"/>
    </source>
</evidence>
<dbReference type="Gene3D" id="1.10.10.10">
    <property type="entry name" value="Winged helix-like DNA-binding domain superfamily/Winged helix DNA-binding domain"/>
    <property type="match status" value="1"/>
</dbReference>
<evidence type="ECO:0000256" key="2">
    <source>
        <dbReference type="ARBA" id="ARBA00023125"/>
    </source>
</evidence>
<dbReference type="SUPFAM" id="SSF46785">
    <property type="entry name" value="Winged helix' DNA-binding domain"/>
    <property type="match status" value="1"/>
</dbReference>
<keyword evidence="6" id="KW-1185">Reference proteome</keyword>
<dbReference type="PANTHER" id="PTHR43537:SF54">
    <property type="entry name" value="TRANSCRIPTIONAL REGULATOR, GNTR FAMILY"/>
    <property type="match status" value="1"/>
</dbReference>
<comment type="caution">
    <text evidence="5">The sequence shown here is derived from an EMBL/GenBank/DDBJ whole genome shotgun (WGS) entry which is preliminary data.</text>
</comment>
<evidence type="ECO:0000256" key="3">
    <source>
        <dbReference type="ARBA" id="ARBA00023163"/>
    </source>
</evidence>
<keyword evidence="2" id="KW-0238">DNA-binding</keyword>
<keyword evidence="3" id="KW-0804">Transcription</keyword>
<dbReference type="Gene3D" id="1.20.120.530">
    <property type="entry name" value="GntR ligand-binding domain-like"/>
    <property type="match status" value="1"/>
</dbReference>
<feature type="domain" description="HTH gntR-type" evidence="4">
    <location>
        <begin position="1"/>
        <end position="68"/>
    </location>
</feature>
<keyword evidence="1" id="KW-0805">Transcription regulation</keyword>
<dbReference type="PANTHER" id="PTHR43537">
    <property type="entry name" value="TRANSCRIPTIONAL REGULATOR, GNTR FAMILY"/>
    <property type="match status" value="1"/>
</dbReference>
<gene>
    <name evidence="5" type="ORF">ACFP7A_07610</name>
</gene>
<dbReference type="EMBL" id="JBHSTQ010000006">
    <property type="protein sequence ID" value="MFC6386464.1"/>
    <property type="molecule type" value="Genomic_DNA"/>
</dbReference>
<dbReference type="RefSeq" id="WP_253054171.1">
    <property type="nucleotide sequence ID" value="NZ_JAMXWN010000006.1"/>
</dbReference>
<dbReference type="SUPFAM" id="SSF48008">
    <property type="entry name" value="GntR ligand-binding domain-like"/>
    <property type="match status" value="1"/>
</dbReference>
<accession>A0ABW1WGZ2</accession>
<dbReference type="PRINTS" id="PR00035">
    <property type="entry name" value="HTHGNTR"/>
</dbReference>
<evidence type="ECO:0000256" key="1">
    <source>
        <dbReference type="ARBA" id="ARBA00023015"/>
    </source>
</evidence>
<dbReference type="SMART" id="SM00895">
    <property type="entry name" value="FCD"/>
    <property type="match status" value="1"/>
</dbReference>
<evidence type="ECO:0000259" key="4">
    <source>
        <dbReference type="PROSITE" id="PS50949"/>
    </source>
</evidence>
<sequence>MIVSETVQKFLLDYIRTRVKVGDKLPSEREIAKMLKVGRSSVREALQSMCDTGIIEKRPGKGNYLRQEIDTNLTTVVKRLLPTFDIESSLDFLEFRRGIETENAYLAAQRMTEQSIDVLKMSLVDLKDCIHKGQSIIVPDLTFHNTIAHATQNKVMIHVYDSLIDYFKKVRIEMAINDDVENAVQYHTELLNAIEDRDSNQASLLMRKHIEDVQQHYQKMITEINPKLRGEHVAT</sequence>